<dbReference type="PANTHER" id="PTHR39104:SF1">
    <property type="entry name" value="AMINO ACID-LIGASE"/>
    <property type="match status" value="1"/>
</dbReference>
<dbReference type="PANTHER" id="PTHR39104">
    <property type="entry name" value="AMINO ACID-LIGASE"/>
    <property type="match status" value="1"/>
</dbReference>
<gene>
    <name evidence="2" type="ORF">AQUCO_10800048v1</name>
</gene>
<evidence type="ECO:0000313" key="3">
    <source>
        <dbReference type="Proteomes" id="UP000230069"/>
    </source>
</evidence>
<feature type="compositionally biased region" description="Polar residues" evidence="1">
    <location>
        <begin position="158"/>
        <end position="168"/>
    </location>
</feature>
<evidence type="ECO:0000256" key="1">
    <source>
        <dbReference type="SAM" id="MobiDB-lite"/>
    </source>
</evidence>
<dbReference type="OrthoDB" id="751983at2759"/>
<dbReference type="AlphaFoldDB" id="A0A2G5C3I3"/>
<feature type="region of interest" description="Disordered" evidence="1">
    <location>
        <begin position="158"/>
        <end position="184"/>
    </location>
</feature>
<feature type="compositionally biased region" description="Polar residues" evidence="1">
    <location>
        <begin position="206"/>
        <end position="223"/>
    </location>
</feature>
<evidence type="ECO:0000313" key="2">
    <source>
        <dbReference type="EMBL" id="PIA25801.1"/>
    </source>
</evidence>
<dbReference type="InParanoid" id="A0A2G5C3I3"/>
<dbReference type="STRING" id="218851.A0A2G5C3I3"/>
<reference evidence="2 3" key="1">
    <citation type="submission" date="2017-09" db="EMBL/GenBank/DDBJ databases">
        <title>WGS assembly of Aquilegia coerulea Goldsmith.</title>
        <authorList>
            <person name="Hodges S."/>
            <person name="Kramer E."/>
            <person name="Nordborg M."/>
            <person name="Tomkins J."/>
            <person name="Borevitz J."/>
            <person name="Derieg N."/>
            <person name="Yan J."/>
            <person name="Mihaltcheva S."/>
            <person name="Hayes R.D."/>
            <person name="Rokhsar D."/>
        </authorList>
    </citation>
    <scope>NUCLEOTIDE SEQUENCE [LARGE SCALE GENOMIC DNA]</scope>
    <source>
        <strain evidence="3">cv. Goldsmith</strain>
    </source>
</reference>
<feature type="region of interest" description="Disordered" evidence="1">
    <location>
        <begin position="199"/>
        <end position="237"/>
    </location>
</feature>
<dbReference type="FunCoup" id="A0A2G5C3I3">
    <property type="interactions" value="50"/>
</dbReference>
<sequence>MFETEERRSRIRRRISIKLVSSCWSCSSNTNNKIVEIWVEEENIVKLELICVALGLDPCQPQAATLKLNRHLISSSNSSLTWKSLLSFFASRGLPIGSSSNDPLIIHYGNHLHLLPQTKKRGHDPCCTQNCDTYSSGIKQNAEPEDVNFFKKQKIDNNNAGTHISSSGRDGDHQTTRFNGLSLKRKPTVEDVSMFMLKKRKLNEGNPGNQSSTPNTISESQLGCSCISGSKRPREGS</sequence>
<proteinExistence type="predicted"/>
<keyword evidence="3" id="KW-1185">Reference proteome</keyword>
<dbReference type="EMBL" id="KZ305124">
    <property type="protein sequence ID" value="PIA25801.1"/>
    <property type="molecule type" value="Genomic_DNA"/>
</dbReference>
<organism evidence="2 3">
    <name type="scientific">Aquilegia coerulea</name>
    <name type="common">Rocky mountain columbine</name>
    <dbReference type="NCBI Taxonomy" id="218851"/>
    <lineage>
        <taxon>Eukaryota</taxon>
        <taxon>Viridiplantae</taxon>
        <taxon>Streptophyta</taxon>
        <taxon>Embryophyta</taxon>
        <taxon>Tracheophyta</taxon>
        <taxon>Spermatophyta</taxon>
        <taxon>Magnoliopsida</taxon>
        <taxon>Ranunculales</taxon>
        <taxon>Ranunculaceae</taxon>
        <taxon>Thalictroideae</taxon>
        <taxon>Aquilegia</taxon>
    </lineage>
</organism>
<dbReference type="Proteomes" id="UP000230069">
    <property type="component" value="Unassembled WGS sequence"/>
</dbReference>
<name>A0A2G5C3I3_AQUCA</name>
<protein>
    <submittedName>
        <fullName evidence="2">Uncharacterized protein</fullName>
    </submittedName>
</protein>
<accession>A0A2G5C3I3</accession>